<gene>
    <name evidence="1" type="ORF">WN51_07255</name>
</gene>
<dbReference type="PANTHER" id="PTHR38681:SF1">
    <property type="entry name" value="RETROVIRUS-RELATED POL POLYPROTEIN FROM TRANSPOSON 412-LIKE PROTEIN"/>
    <property type="match status" value="1"/>
</dbReference>
<dbReference type="OrthoDB" id="7700111at2759"/>
<keyword evidence="2" id="KW-1185">Reference proteome</keyword>
<protein>
    <submittedName>
        <fullName evidence="1">Uncharacterized protein</fullName>
    </submittedName>
</protein>
<dbReference type="AlphaFoldDB" id="A0A0N0BCC9"/>
<accession>A0A0N0BCC9</accession>
<proteinExistence type="predicted"/>
<organism evidence="1 2">
    <name type="scientific">Melipona quadrifasciata</name>
    <dbReference type="NCBI Taxonomy" id="166423"/>
    <lineage>
        <taxon>Eukaryota</taxon>
        <taxon>Metazoa</taxon>
        <taxon>Ecdysozoa</taxon>
        <taxon>Arthropoda</taxon>
        <taxon>Hexapoda</taxon>
        <taxon>Insecta</taxon>
        <taxon>Pterygota</taxon>
        <taxon>Neoptera</taxon>
        <taxon>Endopterygota</taxon>
        <taxon>Hymenoptera</taxon>
        <taxon>Apocrita</taxon>
        <taxon>Aculeata</taxon>
        <taxon>Apoidea</taxon>
        <taxon>Anthophila</taxon>
        <taxon>Apidae</taxon>
        <taxon>Melipona</taxon>
    </lineage>
</organism>
<dbReference type="EMBL" id="KQ435916">
    <property type="protein sequence ID" value="KOX68762.1"/>
    <property type="molecule type" value="Genomic_DNA"/>
</dbReference>
<name>A0A0N0BCC9_9HYME</name>
<dbReference type="PANTHER" id="PTHR38681">
    <property type="entry name" value="RETROVIRUS-RELATED POL POLYPROTEIN FROM TRANSPOSON 412-LIKE PROTEIN-RELATED"/>
    <property type="match status" value="1"/>
</dbReference>
<reference evidence="1 2" key="1">
    <citation type="submission" date="2015-07" db="EMBL/GenBank/DDBJ databases">
        <title>The genome of Melipona quadrifasciata.</title>
        <authorList>
            <person name="Pan H."/>
            <person name="Kapheim K."/>
        </authorList>
    </citation>
    <scope>NUCLEOTIDE SEQUENCE [LARGE SCALE GENOMIC DNA]</scope>
    <source>
        <strain evidence="1">0111107301</strain>
        <tissue evidence="1">Whole body</tissue>
    </source>
</reference>
<dbReference type="Proteomes" id="UP000053105">
    <property type="component" value="Unassembled WGS sequence"/>
</dbReference>
<sequence length="94" mass="11416">MIERWHRSLKATIRCHENKNKEDMQATAAEMVYGTPLKLPGEFFVDNDTDINFNISKFREFMQIIRPRPTRHHSRRLYFIFNNLFDTTHVRIVY</sequence>
<evidence type="ECO:0000313" key="2">
    <source>
        <dbReference type="Proteomes" id="UP000053105"/>
    </source>
</evidence>
<evidence type="ECO:0000313" key="1">
    <source>
        <dbReference type="EMBL" id="KOX68762.1"/>
    </source>
</evidence>